<gene>
    <name evidence="1" type="ORF">S12H4_63495</name>
</gene>
<evidence type="ECO:0000313" key="1">
    <source>
        <dbReference type="EMBL" id="GAJ18805.1"/>
    </source>
</evidence>
<feature type="non-terminal residue" evidence="1">
    <location>
        <position position="1"/>
    </location>
</feature>
<accession>X1VZP3</accession>
<comment type="caution">
    <text evidence="1">The sequence shown here is derived from an EMBL/GenBank/DDBJ whole genome shotgun (WGS) entry which is preliminary data.</text>
</comment>
<dbReference type="AlphaFoldDB" id="X1VZP3"/>
<sequence length="38" mass="4321">VTEIINSLPYNPFNSKFIRQVFPNGNVEIILTKTDKGL</sequence>
<dbReference type="EMBL" id="BARW01043263">
    <property type="protein sequence ID" value="GAJ18805.1"/>
    <property type="molecule type" value="Genomic_DNA"/>
</dbReference>
<name>X1VZP3_9ZZZZ</name>
<organism evidence="1">
    <name type="scientific">marine sediment metagenome</name>
    <dbReference type="NCBI Taxonomy" id="412755"/>
    <lineage>
        <taxon>unclassified sequences</taxon>
        <taxon>metagenomes</taxon>
        <taxon>ecological metagenomes</taxon>
    </lineage>
</organism>
<protein>
    <submittedName>
        <fullName evidence="1">Uncharacterized protein</fullName>
    </submittedName>
</protein>
<proteinExistence type="predicted"/>
<reference evidence="1" key="1">
    <citation type="journal article" date="2014" name="Front. Microbiol.">
        <title>High frequency of phylogenetically diverse reductive dehalogenase-homologous genes in deep subseafloor sedimentary metagenomes.</title>
        <authorList>
            <person name="Kawai M."/>
            <person name="Futagami T."/>
            <person name="Toyoda A."/>
            <person name="Takaki Y."/>
            <person name="Nishi S."/>
            <person name="Hori S."/>
            <person name="Arai W."/>
            <person name="Tsubouchi T."/>
            <person name="Morono Y."/>
            <person name="Uchiyama I."/>
            <person name="Ito T."/>
            <person name="Fujiyama A."/>
            <person name="Inagaki F."/>
            <person name="Takami H."/>
        </authorList>
    </citation>
    <scope>NUCLEOTIDE SEQUENCE</scope>
    <source>
        <strain evidence="1">Expedition CK06-06</strain>
    </source>
</reference>
<feature type="non-terminal residue" evidence="1">
    <location>
        <position position="38"/>
    </location>
</feature>